<comment type="caution">
    <text evidence="7">The sequence shown here is derived from an EMBL/GenBank/DDBJ whole genome shotgun (WGS) entry which is preliminary data.</text>
</comment>
<evidence type="ECO:0000256" key="3">
    <source>
        <dbReference type="ARBA" id="ARBA00023163"/>
    </source>
</evidence>
<dbReference type="InterPro" id="IPR036093">
    <property type="entry name" value="NAC_dom_sf"/>
</dbReference>
<gene>
    <name evidence="7" type="ORF">COLO4_00336</name>
</gene>
<keyword evidence="2" id="KW-0238">DNA-binding</keyword>
<feature type="region of interest" description="Disordered" evidence="5">
    <location>
        <begin position="139"/>
        <end position="185"/>
    </location>
</feature>
<dbReference type="GO" id="GO:0003677">
    <property type="term" value="F:DNA binding"/>
    <property type="evidence" value="ECO:0007669"/>
    <property type="project" value="UniProtKB-KW"/>
</dbReference>
<dbReference type="OrthoDB" id="774757at2759"/>
<dbReference type="SUPFAM" id="SSF101941">
    <property type="entry name" value="NAC domain"/>
    <property type="match status" value="1"/>
</dbReference>
<keyword evidence="8" id="KW-1185">Reference proteome</keyword>
<dbReference type="PROSITE" id="PS51005">
    <property type="entry name" value="NAC"/>
    <property type="match status" value="1"/>
</dbReference>
<feature type="domain" description="NAC" evidence="6">
    <location>
        <begin position="6"/>
        <end position="156"/>
    </location>
</feature>
<dbReference type="GO" id="GO:0048731">
    <property type="term" value="P:system development"/>
    <property type="evidence" value="ECO:0007669"/>
    <property type="project" value="TreeGrafter"/>
</dbReference>
<keyword evidence="3" id="KW-0804">Transcription</keyword>
<dbReference type="Gene3D" id="2.170.150.80">
    <property type="entry name" value="NAC domain"/>
    <property type="match status" value="1"/>
</dbReference>
<dbReference type="EMBL" id="AWUE01002178">
    <property type="protein sequence ID" value="OMP14074.1"/>
    <property type="molecule type" value="Genomic_DNA"/>
</dbReference>
<reference evidence="8" key="1">
    <citation type="submission" date="2013-09" db="EMBL/GenBank/DDBJ databases">
        <title>Corchorus olitorius genome sequencing.</title>
        <authorList>
            <person name="Alam M."/>
            <person name="Haque M.S."/>
            <person name="Islam M.S."/>
            <person name="Emdad E.M."/>
            <person name="Islam M.M."/>
            <person name="Ahmed B."/>
            <person name="Halim A."/>
            <person name="Hossen Q.M.M."/>
            <person name="Hossain M.Z."/>
            <person name="Ahmed R."/>
            <person name="Khan M.M."/>
            <person name="Islam R."/>
            <person name="Rashid M.M."/>
            <person name="Khan S.A."/>
            <person name="Rahman M.S."/>
            <person name="Alam M."/>
            <person name="Yahiya A.S."/>
            <person name="Khan M.S."/>
            <person name="Azam M.S."/>
            <person name="Haque T."/>
            <person name="Lashkar M.Z.H."/>
            <person name="Akhand A.I."/>
            <person name="Morshed G."/>
            <person name="Roy S."/>
            <person name="Uddin K.S."/>
            <person name="Rabeya T."/>
            <person name="Hossain A.S."/>
            <person name="Chowdhury A."/>
            <person name="Snigdha A.R."/>
            <person name="Mortoza M.S."/>
            <person name="Matin S.A."/>
            <person name="Hoque S.M.E."/>
            <person name="Islam M.K."/>
            <person name="Roy D.K."/>
            <person name="Haider R."/>
            <person name="Moosa M.M."/>
            <person name="Elias S.M."/>
            <person name="Hasan A.M."/>
            <person name="Jahan S."/>
            <person name="Shafiuddin M."/>
            <person name="Mahmood N."/>
            <person name="Shommy N.S."/>
        </authorList>
    </citation>
    <scope>NUCLEOTIDE SEQUENCE [LARGE SCALE GENOMIC DNA]</scope>
    <source>
        <strain evidence="8">cv. O-4</strain>
    </source>
</reference>
<sequence>MSVCSFPPGFRFKPTPEEIFRYYLRPAMKGEGFPSGILKECDLYEREPWHLFDKDPTQSFWVLTPLKKMSENKIKRTAGSGVWNGRGTVKKVRDSDGKVGLNDPVLAISEITYKPKPPSSSSPPCVIAAVEAEPEIFNNNLNSDRKRDRLSSVSVDDPTPNPLKKPRLDQNSVDDPTPNPLKKPRLDQTIAKCCCHDDDTDDHDEFIHAILANSSPPRFELPEIQPLAQLPDVETTFGNTSVDDHLHVIGSHEFQRKPEVAEFTVTTETIIDWNELPVIGAVPVDHSDECDFIPSGFNDLVEDQSYAFQTFFNQSIDHVMISC</sequence>
<keyword evidence="4" id="KW-0539">Nucleus</keyword>
<keyword evidence="1" id="KW-0805">Transcription regulation</keyword>
<accession>A0A1R3L3Z6</accession>
<organism evidence="7 8">
    <name type="scientific">Corchorus olitorius</name>
    <dbReference type="NCBI Taxonomy" id="93759"/>
    <lineage>
        <taxon>Eukaryota</taxon>
        <taxon>Viridiplantae</taxon>
        <taxon>Streptophyta</taxon>
        <taxon>Embryophyta</taxon>
        <taxon>Tracheophyta</taxon>
        <taxon>Spermatophyta</taxon>
        <taxon>Magnoliopsida</taxon>
        <taxon>eudicotyledons</taxon>
        <taxon>Gunneridae</taxon>
        <taxon>Pentapetalae</taxon>
        <taxon>rosids</taxon>
        <taxon>malvids</taxon>
        <taxon>Malvales</taxon>
        <taxon>Malvaceae</taxon>
        <taxon>Grewioideae</taxon>
        <taxon>Apeibeae</taxon>
        <taxon>Corchorus</taxon>
    </lineage>
</organism>
<evidence type="ECO:0000256" key="4">
    <source>
        <dbReference type="ARBA" id="ARBA00023242"/>
    </source>
</evidence>
<dbReference type="STRING" id="93759.A0A1R3L3Z6"/>
<dbReference type="InterPro" id="IPR003441">
    <property type="entry name" value="NAC-dom"/>
</dbReference>
<dbReference type="Pfam" id="PF02365">
    <property type="entry name" value="NAM"/>
    <property type="match status" value="1"/>
</dbReference>
<evidence type="ECO:0000256" key="5">
    <source>
        <dbReference type="SAM" id="MobiDB-lite"/>
    </source>
</evidence>
<name>A0A1R3L3Z6_9ROSI</name>
<dbReference type="GO" id="GO:0006355">
    <property type="term" value="P:regulation of DNA-templated transcription"/>
    <property type="evidence" value="ECO:0007669"/>
    <property type="project" value="InterPro"/>
</dbReference>
<evidence type="ECO:0000256" key="1">
    <source>
        <dbReference type="ARBA" id="ARBA00023015"/>
    </source>
</evidence>
<evidence type="ECO:0000313" key="7">
    <source>
        <dbReference type="EMBL" id="OMP14074.1"/>
    </source>
</evidence>
<proteinExistence type="predicted"/>
<dbReference type="PANTHER" id="PTHR31719">
    <property type="entry name" value="NAC TRANSCRIPTION FACTOR 56"/>
    <property type="match status" value="1"/>
</dbReference>
<evidence type="ECO:0000313" key="8">
    <source>
        <dbReference type="Proteomes" id="UP000187203"/>
    </source>
</evidence>
<dbReference type="Proteomes" id="UP000187203">
    <property type="component" value="Unassembled WGS sequence"/>
</dbReference>
<evidence type="ECO:0000256" key="2">
    <source>
        <dbReference type="ARBA" id="ARBA00023125"/>
    </source>
</evidence>
<dbReference type="PANTHER" id="PTHR31719:SF164">
    <property type="entry name" value="NAC DOMAIN-CONTAINING PROTEIN"/>
    <property type="match status" value="1"/>
</dbReference>
<dbReference type="AlphaFoldDB" id="A0A1R3L3Z6"/>
<evidence type="ECO:0000259" key="6">
    <source>
        <dbReference type="PROSITE" id="PS51005"/>
    </source>
</evidence>
<protein>
    <submittedName>
        <fullName evidence="7">No apical meristem (NAM) protein</fullName>
    </submittedName>
</protein>